<comment type="caution">
    <text evidence="1">The sequence shown here is derived from an EMBL/GenBank/DDBJ whole genome shotgun (WGS) entry which is preliminary data.</text>
</comment>
<proteinExistence type="predicted"/>
<reference evidence="1 2" key="1">
    <citation type="submission" date="2021-06" db="EMBL/GenBank/DDBJ databases">
        <title>Caerostris extrusa draft genome.</title>
        <authorList>
            <person name="Kono N."/>
            <person name="Arakawa K."/>
        </authorList>
    </citation>
    <scope>NUCLEOTIDE SEQUENCE [LARGE SCALE GENOMIC DNA]</scope>
</reference>
<evidence type="ECO:0000313" key="1">
    <source>
        <dbReference type="EMBL" id="GIY92877.1"/>
    </source>
</evidence>
<protein>
    <submittedName>
        <fullName evidence="1">Uncharacterized protein</fullName>
    </submittedName>
</protein>
<organism evidence="1 2">
    <name type="scientific">Caerostris extrusa</name>
    <name type="common">Bark spider</name>
    <name type="synonym">Caerostris bankana</name>
    <dbReference type="NCBI Taxonomy" id="172846"/>
    <lineage>
        <taxon>Eukaryota</taxon>
        <taxon>Metazoa</taxon>
        <taxon>Ecdysozoa</taxon>
        <taxon>Arthropoda</taxon>
        <taxon>Chelicerata</taxon>
        <taxon>Arachnida</taxon>
        <taxon>Araneae</taxon>
        <taxon>Araneomorphae</taxon>
        <taxon>Entelegynae</taxon>
        <taxon>Araneoidea</taxon>
        <taxon>Araneidae</taxon>
        <taxon>Caerostris</taxon>
    </lineage>
</organism>
<accession>A0AAV4XCS1</accession>
<dbReference type="AlphaFoldDB" id="A0AAV4XCS1"/>
<evidence type="ECO:0000313" key="2">
    <source>
        <dbReference type="Proteomes" id="UP001054945"/>
    </source>
</evidence>
<gene>
    <name evidence="1" type="ORF">CEXT_488271</name>
</gene>
<sequence>MSDLQFRQIVMLCSITHCRPVIQAPELVKKALTECLANILFMSIISSIKRLMTVVVINEGLTINSRCDTPKLQTVLMNSHYLWLLHSAKNGSLAPFSQVACHRLTSPISTSRVIM</sequence>
<dbReference type="EMBL" id="BPLR01017596">
    <property type="protein sequence ID" value="GIY92877.1"/>
    <property type="molecule type" value="Genomic_DNA"/>
</dbReference>
<dbReference type="Proteomes" id="UP001054945">
    <property type="component" value="Unassembled WGS sequence"/>
</dbReference>
<keyword evidence="2" id="KW-1185">Reference proteome</keyword>
<name>A0AAV4XCS1_CAEEX</name>